<dbReference type="Proteomes" id="UP000249354">
    <property type="component" value="Unassembled WGS sequence"/>
</dbReference>
<reference evidence="3" key="1">
    <citation type="submission" date="2018-04" db="EMBL/GenBank/DDBJ databases">
        <authorList>
            <person name="Cornet L."/>
        </authorList>
    </citation>
    <scope>NUCLEOTIDE SEQUENCE [LARGE SCALE GENOMIC DNA]</scope>
</reference>
<dbReference type="AlphaFoldDB" id="A0A2W4TL72"/>
<accession>A0A2W4TL72</accession>
<evidence type="ECO:0000259" key="1">
    <source>
        <dbReference type="Pfam" id="PF22727"/>
    </source>
</evidence>
<gene>
    <name evidence="2" type="ORF">DCF25_21155</name>
</gene>
<reference evidence="2 3" key="2">
    <citation type="submission" date="2018-06" db="EMBL/GenBank/DDBJ databases">
        <title>Metagenomic assembly of (sub)arctic Cyanobacteria and their associated microbiome from non-axenic cultures.</title>
        <authorList>
            <person name="Baurain D."/>
        </authorList>
    </citation>
    <scope>NUCLEOTIDE SEQUENCE [LARGE SCALE GENOMIC DNA]</scope>
    <source>
        <strain evidence="2">ULC129bin1</strain>
    </source>
</reference>
<dbReference type="InterPro" id="IPR054501">
    <property type="entry name" value="NCH2"/>
</dbReference>
<comment type="caution">
    <text evidence="2">The sequence shown here is derived from an EMBL/GenBank/DDBJ whole genome shotgun (WGS) entry which is preliminary data.</text>
</comment>
<dbReference type="PANTHER" id="PTHR46844">
    <property type="entry name" value="SLR5058 PROTEIN"/>
    <property type="match status" value="1"/>
</dbReference>
<evidence type="ECO:0000313" key="2">
    <source>
        <dbReference type="EMBL" id="PZO09956.1"/>
    </source>
</evidence>
<dbReference type="EMBL" id="QBMC01000234">
    <property type="protein sequence ID" value="PZO09956.1"/>
    <property type="molecule type" value="Genomic_DNA"/>
</dbReference>
<dbReference type="Pfam" id="PF22727">
    <property type="entry name" value="NCH2"/>
    <property type="match status" value="1"/>
</dbReference>
<sequence length="587" mass="67633">MAQVKQILIQGRGLVLLDGLDEVLEKDQDRILKEIREFSQHYDRSHVIITCRIAAKEYVFEQFTEVEMANFDAEQIQSFADKWFRAKEPKQVDKSGKSTVAQLFWQALEEQKPIKELAANPLLLTLLCLEFEESSEFPQSRAELYERGLNILLSKWDGQRRIKRGEIYKRLSTKRKEILLGHLAMHTFERGEYFFPAHVAEKQIGQYIQNLPDASTDPEALLVDSHAVLKAIESQHGLLTERAVGIYSFSHLTFHEYFAAKNVIETSASDAHREALRLFAGHVAEKRWREIFLLVAERIESADHLLIAILKQINSLVVVDNEIQRLIGWAYRKSNSVEVAYKPVVARAFYLAQNFDRTQKLASALNHYLGSALDYNVACGLIQLLNDKETINITGNLISTINKKFGSVEKITLDREIALDSALDGALHSALTLNDSSFSNKANTRSLKIDFSDSKFRNEIFVTQARVIDSRLKDALANTFNADEELRQELDFLRERLRYQIQDKTQFERWWKTKGKDWREKLKTTMVNYRDIGHEWQFSSEQVGKLSQYYNANLLLAACLKRAYVSNEVRQQIENEMLMPSSVGVNE</sequence>
<protein>
    <recommendedName>
        <fullName evidence="1">NACHT conflict system C-terminal helical domain-containing protein</fullName>
    </recommendedName>
</protein>
<evidence type="ECO:0000313" key="3">
    <source>
        <dbReference type="Proteomes" id="UP000249354"/>
    </source>
</evidence>
<feature type="domain" description="NACHT conflict system C-terminal helical" evidence="1">
    <location>
        <begin position="486"/>
        <end position="580"/>
    </location>
</feature>
<name>A0A2W4TL72_9CYAN</name>
<dbReference type="Gene3D" id="3.40.50.300">
    <property type="entry name" value="P-loop containing nucleotide triphosphate hydrolases"/>
    <property type="match status" value="1"/>
</dbReference>
<organism evidence="2 3">
    <name type="scientific">Leptolyngbya foveolarum</name>
    <dbReference type="NCBI Taxonomy" id="47253"/>
    <lineage>
        <taxon>Bacteria</taxon>
        <taxon>Bacillati</taxon>
        <taxon>Cyanobacteriota</taxon>
        <taxon>Cyanophyceae</taxon>
        <taxon>Leptolyngbyales</taxon>
        <taxon>Leptolyngbyaceae</taxon>
        <taxon>Leptolyngbya group</taxon>
        <taxon>Leptolyngbya</taxon>
    </lineage>
</organism>
<dbReference type="InterPro" id="IPR027417">
    <property type="entry name" value="P-loop_NTPase"/>
</dbReference>
<dbReference type="PANTHER" id="PTHR46844:SF1">
    <property type="entry name" value="SLR5058 PROTEIN"/>
    <property type="match status" value="1"/>
</dbReference>
<proteinExistence type="predicted"/>